<name>A0A9P5NY50_GYMJU</name>
<feature type="compositionally biased region" description="Polar residues" evidence="1">
    <location>
        <begin position="17"/>
        <end position="36"/>
    </location>
</feature>
<proteinExistence type="predicted"/>
<reference evidence="2" key="1">
    <citation type="submission" date="2020-11" db="EMBL/GenBank/DDBJ databases">
        <authorList>
            <consortium name="DOE Joint Genome Institute"/>
            <person name="Ahrendt S."/>
            <person name="Riley R."/>
            <person name="Andreopoulos W."/>
            <person name="LaButti K."/>
            <person name="Pangilinan J."/>
            <person name="Ruiz-duenas F.J."/>
            <person name="Barrasa J.M."/>
            <person name="Sanchez-Garcia M."/>
            <person name="Camarero S."/>
            <person name="Miyauchi S."/>
            <person name="Serrano A."/>
            <person name="Linde D."/>
            <person name="Babiker R."/>
            <person name="Drula E."/>
            <person name="Ayuso-Fernandez I."/>
            <person name="Pacheco R."/>
            <person name="Padilla G."/>
            <person name="Ferreira P."/>
            <person name="Barriuso J."/>
            <person name="Kellner H."/>
            <person name="Castanera R."/>
            <person name="Alfaro M."/>
            <person name="Ramirez L."/>
            <person name="Pisabarro A.G."/>
            <person name="Kuo A."/>
            <person name="Tritt A."/>
            <person name="Lipzen A."/>
            <person name="He G."/>
            <person name="Yan M."/>
            <person name="Ng V."/>
            <person name="Cullen D."/>
            <person name="Martin F."/>
            <person name="Rosso M.-N."/>
            <person name="Henrissat B."/>
            <person name="Hibbett D."/>
            <person name="Martinez A.T."/>
            <person name="Grigoriev I.V."/>
        </authorList>
    </citation>
    <scope>NUCLEOTIDE SEQUENCE</scope>
    <source>
        <strain evidence="2">AH 44721</strain>
    </source>
</reference>
<dbReference type="AlphaFoldDB" id="A0A9P5NY50"/>
<comment type="caution">
    <text evidence="2">The sequence shown here is derived from an EMBL/GenBank/DDBJ whole genome shotgun (WGS) entry which is preliminary data.</text>
</comment>
<sequence length="67" mass="7362">NLNFENESPPCLPMSCLITSSKPNKSQGSQPTPSNLLPNILRLPWQVFKSISRPTYAQSAVKNGGYN</sequence>
<protein>
    <submittedName>
        <fullName evidence="2">Uncharacterized protein</fullName>
    </submittedName>
</protein>
<accession>A0A9P5NY50</accession>
<keyword evidence="3" id="KW-1185">Reference proteome</keyword>
<dbReference type="Proteomes" id="UP000724874">
    <property type="component" value="Unassembled WGS sequence"/>
</dbReference>
<feature type="region of interest" description="Disordered" evidence="1">
    <location>
        <begin position="15"/>
        <end position="36"/>
    </location>
</feature>
<feature type="non-terminal residue" evidence="2">
    <location>
        <position position="1"/>
    </location>
</feature>
<gene>
    <name evidence="2" type="ORF">CPB84DRAFT_1763607</name>
</gene>
<organism evidence="2 3">
    <name type="scientific">Gymnopilus junonius</name>
    <name type="common">Spectacular rustgill mushroom</name>
    <name type="synonym">Gymnopilus spectabilis subsp. junonius</name>
    <dbReference type="NCBI Taxonomy" id="109634"/>
    <lineage>
        <taxon>Eukaryota</taxon>
        <taxon>Fungi</taxon>
        <taxon>Dikarya</taxon>
        <taxon>Basidiomycota</taxon>
        <taxon>Agaricomycotina</taxon>
        <taxon>Agaricomycetes</taxon>
        <taxon>Agaricomycetidae</taxon>
        <taxon>Agaricales</taxon>
        <taxon>Agaricineae</taxon>
        <taxon>Hymenogastraceae</taxon>
        <taxon>Gymnopilus</taxon>
    </lineage>
</organism>
<evidence type="ECO:0000313" key="2">
    <source>
        <dbReference type="EMBL" id="KAF8910418.1"/>
    </source>
</evidence>
<dbReference type="EMBL" id="JADNYJ010000006">
    <property type="protein sequence ID" value="KAF8910418.1"/>
    <property type="molecule type" value="Genomic_DNA"/>
</dbReference>
<evidence type="ECO:0000256" key="1">
    <source>
        <dbReference type="SAM" id="MobiDB-lite"/>
    </source>
</evidence>
<evidence type="ECO:0000313" key="3">
    <source>
        <dbReference type="Proteomes" id="UP000724874"/>
    </source>
</evidence>